<name>A0A565AW47_9BRAS</name>
<proteinExistence type="predicted"/>
<evidence type="ECO:0000313" key="2">
    <source>
        <dbReference type="EMBL" id="VVA93628.1"/>
    </source>
</evidence>
<reference evidence="2" key="1">
    <citation type="submission" date="2019-07" db="EMBL/GenBank/DDBJ databases">
        <authorList>
            <person name="Dittberner H."/>
        </authorList>
    </citation>
    <scope>NUCLEOTIDE SEQUENCE [LARGE SCALE GENOMIC DNA]</scope>
</reference>
<organism evidence="2 3">
    <name type="scientific">Arabis nemorensis</name>
    <dbReference type="NCBI Taxonomy" id="586526"/>
    <lineage>
        <taxon>Eukaryota</taxon>
        <taxon>Viridiplantae</taxon>
        <taxon>Streptophyta</taxon>
        <taxon>Embryophyta</taxon>
        <taxon>Tracheophyta</taxon>
        <taxon>Spermatophyta</taxon>
        <taxon>Magnoliopsida</taxon>
        <taxon>eudicotyledons</taxon>
        <taxon>Gunneridae</taxon>
        <taxon>Pentapetalae</taxon>
        <taxon>rosids</taxon>
        <taxon>malvids</taxon>
        <taxon>Brassicales</taxon>
        <taxon>Brassicaceae</taxon>
        <taxon>Arabideae</taxon>
        <taxon>Arabis</taxon>
    </lineage>
</organism>
<dbReference type="GO" id="GO:0006508">
    <property type="term" value="P:proteolysis"/>
    <property type="evidence" value="ECO:0007669"/>
    <property type="project" value="InterPro"/>
</dbReference>
<comment type="caution">
    <text evidence="2">The sequence shown here is derived from an EMBL/GenBank/DDBJ whole genome shotgun (WGS) entry which is preliminary data.</text>
</comment>
<dbReference type="InterPro" id="IPR000668">
    <property type="entry name" value="Peptidase_C1A_C"/>
</dbReference>
<dbReference type="SUPFAM" id="SSF54001">
    <property type="entry name" value="Cysteine proteinases"/>
    <property type="match status" value="1"/>
</dbReference>
<gene>
    <name evidence="2" type="ORF">ANE_LOCUS4073</name>
</gene>
<evidence type="ECO:0000259" key="1">
    <source>
        <dbReference type="Pfam" id="PF00112"/>
    </source>
</evidence>
<dbReference type="GO" id="GO:0008234">
    <property type="term" value="F:cysteine-type peptidase activity"/>
    <property type="evidence" value="ECO:0007669"/>
    <property type="project" value="InterPro"/>
</dbReference>
<evidence type="ECO:0000313" key="3">
    <source>
        <dbReference type="Proteomes" id="UP000489600"/>
    </source>
</evidence>
<keyword evidence="3" id="KW-1185">Reference proteome</keyword>
<protein>
    <recommendedName>
        <fullName evidence="1">Peptidase C1A papain C-terminal domain-containing protein</fullName>
    </recommendedName>
</protein>
<dbReference type="Pfam" id="PF00112">
    <property type="entry name" value="Peptidase_C1"/>
    <property type="match status" value="1"/>
</dbReference>
<accession>A0A565AW47</accession>
<feature type="domain" description="Peptidase C1A papain C-terminal" evidence="1">
    <location>
        <begin position="32"/>
        <end position="142"/>
    </location>
</feature>
<dbReference type="OrthoDB" id="1106769at2759"/>
<dbReference type="InterPro" id="IPR038765">
    <property type="entry name" value="Papain-like_cys_pep_sf"/>
</dbReference>
<dbReference type="EMBL" id="CABITT030000002">
    <property type="protein sequence ID" value="VVA93628.1"/>
    <property type="molecule type" value="Genomic_DNA"/>
</dbReference>
<dbReference type="AlphaFoldDB" id="A0A565AW47"/>
<dbReference type="Proteomes" id="UP000489600">
    <property type="component" value="Unassembled WGS sequence"/>
</dbReference>
<dbReference type="Gene3D" id="3.90.70.10">
    <property type="entry name" value="Cysteine proteinases"/>
    <property type="match status" value="1"/>
</dbReference>
<sequence>MIEHGTILEDDCNCPQLALKLKADSSKPNPVMCTEKKKAEHVRRFKVGDLTITNGVDENELMRLLKKGPVAVSIDTFVEFSKFKGDGIFMGSGKNSIKIDKHVFIVYGYGTKMPEGIHYWKVQNSAGLKWGKNGFGKSVGAKENRLSSHAS</sequence>